<dbReference type="SUPFAM" id="SSF102114">
    <property type="entry name" value="Radical SAM enzymes"/>
    <property type="match status" value="1"/>
</dbReference>
<dbReference type="InterPro" id="IPR040064">
    <property type="entry name" value="MoaA-like"/>
</dbReference>
<keyword evidence="9 12" id="KW-0501">Molybdenum cofactor biosynthesis</keyword>
<dbReference type="InterPro" id="IPR000385">
    <property type="entry name" value="MoaA_NifB_PqqE_Fe-S-bd_CS"/>
</dbReference>
<comment type="function">
    <text evidence="12">Catalyzes the cyclization of GTP to (8S)-3',8-cyclo-7,8-dihydroguanosine 5'-triphosphate.</text>
</comment>
<dbReference type="NCBIfam" id="TIGR02666">
    <property type="entry name" value="moaA"/>
    <property type="match status" value="1"/>
</dbReference>
<keyword evidence="10 12" id="KW-0456">Lyase</keyword>
<dbReference type="PROSITE" id="PS51918">
    <property type="entry name" value="RADICAL_SAM"/>
    <property type="match status" value="1"/>
</dbReference>
<dbReference type="Proteomes" id="UP000746535">
    <property type="component" value="Unassembled WGS sequence"/>
</dbReference>
<evidence type="ECO:0000256" key="9">
    <source>
        <dbReference type="ARBA" id="ARBA00023150"/>
    </source>
</evidence>
<dbReference type="EC" id="4.1.99.22" evidence="1 12"/>
<feature type="binding site" evidence="12">
    <location>
        <begin position="263"/>
        <end position="265"/>
    </location>
    <ligand>
        <name>GTP</name>
        <dbReference type="ChEBI" id="CHEBI:37565"/>
    </ligand>
</feature>
<feature type="binding site" evidence="12">
    <location>
        <position position="32"/>
    </location>
    <ligand>
        <name>[4Fe-4S] cluster</name>
        <dbReference type="ChEBI" id="CHEBI:49883"/>
        <label>1</label>
        <note>4Fe-4S-S-AdoMet</note>
    </ligand>
</feature>
<dbReference type="SFLD" id="SFLDS00029">
    <property type="entry name" value="Radical_SAM"/>
    <property type="match status" value="1"/>
</dbReference>
<feature type="binding site" evidence="12">
    <location>
        <position position="31"/>
    </location>
    <ligand>
        <name>S-adenosyl-L-methionine</name>
        <dbReference type="ChEBI" id="CHEBI:59789"/>
    </ligand>
</feature>
<dbReference type="InterPro" id="IPR007197">
    <property type="entry name" value="rSAM"/>
</dbReference>
<evidence type="ECO:0000313" key="15">
    <source>
        <dbReference type="Proteomes" id="UP000746535"/>
    </source>
</evidence>
<dbReference type="PANTHER" id="PTHR22960:SF0">
    <property type="entry name" value="MOLYBDENUM COFACTOR BIOSYNTHESIS PROTEIN 1"/>
    <property type="match status" value="1"/>
</dbReference>
<feature type="binding site" evidence="12">
    <location>
        <position position="258"/>
    </location>
    <ligand>
        <name>[4Fe-4S] cluster</name>
        <dbReference type="ChEBI" id="CHEBI:49883"/>
        <label>2</label>
        <note>4Fe-4S-substrate</note>
    </ligand>
</feature>
<organism evidence="14 15">
    <name type="scientific">Pseudomonas quercus</name>
    <dbReference type="NCBI Taxonomy" id="2722792"/>
    <lineage>
        <taxon>Bacteria</taxon>
        <taxon>Pseudomonadati</taxon>
        <taxon>Pseudomonadota</taxon>
        <taxon>Gammaproteobacteria</taxon>
        <taxon>Pseudomonadales</taxon>
        <taxon>Pseudomonadaceae</taxon>
        <taxon>Pseudomonas</taxon>
    </lineage>
</organism>
<dbReference type="EMBL" id="JAAVJI010000004">
    <property type="protein sequence ID" value="NJP01124.1"/>
    <property type="molecule type" value="Genomic_DNA"/>
</dbReference>
<keyword evidence="5 12" id="KW-0547">Nucleotide-binding</keyword>
<feature type="binding site" evidence="12">
    <location>
        <position position="18"/>
    </location>
    <ligand>
        <name>GTP</name>
        <dbReference type="ChEBI" id="CHEBI:37565"/>
    </ligand>
</feature>
<dbReference type="InterPro" id="IPR006638">
    <property type="entry name" value="Elp3/MiaA/NifB-like_rSAM"/>
</dbReference>
<name>A0ABX0YCN7_9PSED</name>
<evidence type="ECO:0000256" key="2">
    <source>
        <dbReference type="ARBA" id="ARBA00022485"/>
    </source>
</evidence>
<comment type="catalytic activity">
    <reaction evidence="11 12">
        <text>GTP + AH2 + S-adenosyl-L-methionine = (8S)-3',8-cyclo-7,8-dihydroguanosine 5'-triphosphate + 5'-deoxyadenosine + L-methionine + A + H(+)</text>
        <dbReference type="Rhea" id="RHEA:49576"/>
        <dbReference type="ChEBI" id="CHEBI:13193"/>
        <dbReference type="ChEBI" id="CHEBI:15378"/>
        <dbReference type="ChEBI" id="CHEBI:17319"/>
        <dbReference type="ChEBI" id="CHEBI:17499"/>
        <dbReference type="ChEBI" id="CHEBI:37565"/>
        <dbReference type="ChEBI" id="CHEBI:57844"/>
        <dbReference type="ChEBI" id="CHEBI:59789"/>
        <dbReference type="ChEBI" id="CHEBI:131766"/>
        <dbReference type="EC" id="4.1.99.22"/>
    </reaction>
</comment>
<dbReference type="Gene3D" id="3.20.20.70">
    <property type="entry name" value="Aldolase class I"/>
    <property type="match status" value="1"/>
</dbReference>
<dbReference type="PANTHER" id="PTHR22960">
    <property type="entry name" value="MOLYBDOPTERIN COFACTOR SYNTHESIS PROTEIN A"/>
    <property type="match status" value="1"/>
</dbReference>
<dbReference type="InterPro" id="IPR058240">
    <property type="entry name" value="rSAM_sf"/>
</dbReference>
<evidence type="ECO:0000256" key="11">
    <source>
        <dbReference type="ARBA" id="ARBA00048697"/>
    </source>
</evidence>
<keyword evidence="3 12" id="KW-0949">S-adenosyl-L-methionine</keyword>
<keyword evidence="15" id="KW-1185">Reference proteome</keyword>
<keyword evidence="8 12" id="KW-0342">GTP-binding</keyword>
<evidence type="ECO:0000256" key="8">
    <source>
        <dbReference type="ARBA" id="ARBA00023134"/>
    </source>
</evidence>
<dbReference type="InterPro" id="IPR013785">
    <property type="entry name" value="Aldolase_TIM"/>
</dbReference>
<gene>
    <name evidence="12 14" type="primary">moaA</name>
    <name evidence="14" type="ORF">HBH25_09620</name>
</gene>
<feature type="binding site" evidence="12">
    <location>
        <position position="122"/>
    </location>
    <ligand>
        <name>S-adenosyl-L-methionine</name>
        <dbReference type="ChEBI" id="CHEBI:59789"/>
    </ligand>
</feature>
<feature type="binding site" evidence="12">
    <location>
        <position position="71"/>
    </location>
    <ligand>
        <name>S-adenosyl-L-methionine</name>
        <dbReference type="ChEBI" id="CHEBI:59789"/>
    </ligand>
</feature>
<protein>
    <recommendedName>
        <fullName evidence="1 12">GTP 3',8-cyclase</fullName>
        <ecNumber evidence="1 12">4.1.99.22</ecNumber>
    </recommendedName>
    <alternativeName>
        <fullName evidence="12">Molybdenum cofactor biosynthesis protein A</fullName>
    </alternativeName>
</protein>
<evidence type="ECO:0000256" key="6">
    <source>
        <dbReference type="ARBA" id="ARBA00023004"/>
    </source>
</evidence>
<comment type="pathway">
    <text evidence="12">Cofactor biosynthesis; molybdopterin biosynthesis.</text>
</comment>
<evidence type="ECO:0000256" key="7">
    <source>
        <dbReference type="ARBA" id="ARBA00023014"/>
    </source>
</evidence>
<feature type="binding site" evidence="12">
    <location>
        <position position="261"/>
    </location>
    <ligand>
        <name>[4Fe-4S] cluster</name>
        <dbReference type="ChEBI" id="CHEBI:49883"/>
        <label>2</label>
        <note>4Fe-4S-substrate</note>
    </ligand>
</feature>
<feature type="binding site" evidence="12">
    <location>
        <position position="29"/>
    </location>
    <ligand>
        <name>[4Fe-4S] cluster</name>
        <dbReference type="ChEBI" id="CHEBI:49883"/>
        <label>1</label>
        <note>4Fe-4S-S-AdoMet</note>
    </ligand>
</feature>
<dbReference type="SMART" id="SM00729">
    <property type="entry name" value="Elp3"/>
    <property type="match status" value="1"/>
</dbReference>
<dbReference type="InterPro" id="IPR010505">
    <property type="entry name" value="MoaA_twitch"/>
</dbReference>
<dbReference type="Pfam" id="PF04055">
    <property type="entry name" value="Radical_SAM"/>
    <property type="match status" value="1"/>
</dbReference>
<evidence type="ECO:0000256" key="3">
    <source>
        <dbReference type="ARBA" id="ARBA00022691"/>
    </source>
</evidence>
<evidence type="ECO:0000256" key="1">
    <source>
        <dbReference type="ARBA" id="ARBA00012167"/>
    </source>
</evidence>
<dbReference type="Pfam" id="PF06463">
    <property type="entry name" value="Mob_synth_C"/>
    <property type="match status" value="1"/>
</dbReference>
<accession>A0ABX0YCN7</accession>
<evidence type="ECO:0000256" key="10">
    <source>
        <dbReference type="ARBA" id="ARBA00023239"/>
    </source>
</evidence>
<dbReference type="CDD" id="cd01335">
    <property type="entry name" value="Radical_SAM"/>
    <property type="match status" value="1"/>
</dbReference>
<dbReference type="InterPro" id="IPR050105">
    <property type="entry name" value="MoCo_biosynth_MoaA/MoaC"/>
</dbReference>
<feature type="binding site" evidence="12">
    <location>
        <position position="159"/>
    </location>
    <ligand>
        <name>GTP</name>
        <dbReference type="ChEBI" id="CHEBI:37565"/>
    </ligand>
</feature>
<evidence type="ECO:0000256" key="4">
    <source>
        <dbReference type="ARBA" id="ARBA00022723"/>
    </source>
</evidence>
<feature type="binding site" evidence="12">
    <location>
        <position position="25"/>
    </location>
    <ligand>
        <name>[4Fe-4S] cluster</name>
        <dbReference type="ChEBI" id="CHEBI:49883"/>
        <label>1</label>
        <note>4Fe-4S-S-AdoMet</note>
    </ligand>
</feature>
<keyword evidence="4 12" id="KW-0479">Metal-binding</keyword>
<proteinExistence type="inferred from homology"/>
<comment type="cofactor">
    <cofactor evidence="12">
        <name>[4Fe-4S] cluster</name>
        <dbReference type="ChEBI" id="CHEBI:49883"/>
    </cofactor>
    <text evidence="12">Binds 2 [4Fe-4S] clusters. Binds 1 [4Fe-4S] cluster coordinated with 3 cysteines and an exchangeable S-adenosyl-L-methionine and 1 [4Fe-4S] cluster coordinated with 3 cysteines and the GTP-derived substrate.</text>
</comment>
<dbReference type="CDD" id="cd21117">
    <property type="entry name" value="Twitch_MoaA"/>
    <property type="match status" value="1"/>
</dbReference>
<evidence type="ECO:0000313" key="14">
    <source>
        <dbReference type="EMBL" id="NJP01124.1"/>
    </source>
</evidence>
<feature type="binding site" evidence="12">
    <location>
        <position position="98"/>
    </location>
    <ligand>
        <name>GTP</name>
        <dbReference type="ChEBI" id="CHEBI:37565"/>
    </ligand>
</feature>
<keyword evidence="2 12" id="KW-0004">4Fe-4S</keyword>
<keyword evidence="7 12" id="KW-0411">Iron-sulfur</keyword>
<dbReference type="SFLD" id="SFLDG01386">
    <property type="entry name" value="main_SPASM_domain-containing"/>
    <property type="match status" value="1"/>
</dbReference>
<feature type="domain" description="Radical SAM core" evidence="13">
    <location>
        <begin position="9"/>
        <end position="220"/>
    </location>
</feature>
<dbReference type="SFLD" id="SFLDG01067">
    <property type="entry name" value="SPASM/twitch_domain_containing"/>
    <property type="match status" value="1"/>
</dbReference>
<comment type="subunit">
    <text evidence="12">Monomer and homodimer.</text>
</comment>
<dbReference type="SFLD" id="SFLDG01383">
    <property type="entry name" value="cyclic_pyranopterin_phosphate"/>
    <property type="match status" value="1"/>
</dbReference>
<feature type="binding site" evidence="12">
    <location>
        <position position="67"/>
    </location>
    <ligand>
        <name>GTP</name>
        <dbReference type="ChEBI" id="CHEBI:37565"/>
    </ligand>
</feature>
<keyword evidence="6 12" id="KW-0408">Iron</keyword>
<dbReference type="HAMAP" id="MF_01225_B">
    <property type="entry name" value="MoaA_B"/>
    <property type="match status" value="1"/>
</dbReference>
<feature type="binding site" evidence="12">
    <location>
        <position position="275"/>
    </location>
    <ligand>
        <name>[4Fe-4S] cluster</name>
        <dbReference type="ChEBI" id="CHEBI:49883"/>
        <label>2</label>
        <note>4Fe-4S-substrate</note>
    </ligand>
</feature>
<feature type="binding site" evidence="12">
    <location>
        <position position="193"/>
    </location>
    <ligand>
        <name>S-adenosyl-L-methionine</name>
        <dbReference type="ChEBI" id="CHEBI:59789"/>
    </ligand>
</feature>
<dbReference type="PROSITE" id="PS01305">
    <property type="entry name" value="MOAA_NIFB_PQQE"/>
    <property type="match status" value="1"/>
</dbReference>
<dbReference type="InterPro" id="IPR013483">
    <property type="entry name" value="MoaA"/>
</dbReference>
<dbReference type="RefSeq" id="WP_168083695.1">
    <property type="nucleotide sequence ID" value="NZ_JAAVJI010000004.1"/>
</dbReference>
<reference evidence="14 15" key="1">
    <citation type="submission" date="2020-03" db="EMBL/GenBank/DDBJ databases">
        <authorList>
            <person name="Wang L."/>
            <person name="He N."/>
            <person name="Li Y."/>
            <person name="Fang Y."/>
            <person name="Zhang F."/>
        </authorList>
    </citation>
    <scope>NUCLEOTIDE SEQUENCE [LARGE SCALE GENOMIC DNA]</scope>
    <source>
        <strain evidence="15">hsmgli-8</strain>
    </source>
</reference>
<evidence type="ECO:0000256" key="5">
    <source>
        <dbReference type="ARBA" id="ARBA00022741"/>
    </source>
</evidence>
<comment type="caution">
    <text evidence="14">The sequence shown here is derived from an EMBL/GenBank/DDBJ whole genome shotgun (WGS) entry which is preliminary data.</text>
</comment>
<evidence type="ECO:0000259" key="13">
    <source>
        <dbReference type="PROSITE" id="PS51918"/>
    </source>
</evidence>
<evidence type="ECO:0000256" key="12">
    <source>
        <dbReference type="HAMAP-Rule" id="MF_01225"/>
    </source>
</evidence>
<sequence>MAQRVLTDSFARRVDYLRMSVTDRCDFRCVYCMAEDMEFLPRARILSLEELHEMARAFVALGTRKIRLTGGEPLVRAGIVELCAKIAALPGLQELCMTSNGSQLGRLAGPLRDAGLSRLNISLDSLDPARFRELTRTGDLNQVIAGIDAATAAGFTHTKLNCVVMKGRNDDEIADLVQFAIDRGLDISFIEEMPLGVITEHSRAEAFFSSEQVRERIAERFTLVPATDTTHGPSRYWRVAGAPGSRIGFISPHSHNFCATCNRVRLTVEGRLLLCLGNEHSMDLKSVLRANPGQPEKLERAIIEAMALKPLKHDFRLDDDVQVVRFMNMTGG</sequence>
<comment type="similarity">
    <text evidence="12">Belongs to the radical SAM superfamily. MoaA family.</text>
</comment>